<dbReference type="Pfam" id="PF13639">
    <property type="entry name" value="zf-RING_2"/>
    <property type="match status" value="1"/>
</dbReference>
<feature type="compositionally biased region" description="Low complexity" evidence="9">
    <location>
        <begin position="129"/>
        <end position="138"/>
    </location>
</feature>
<evidence type="ECO:0000256" key="7">
    <source>
        <dbReference type="ARBA" id="ARBA00022833"/>
    </source>
</evidence>
<keyword evidence="7" id="KW-0862">Zinc</keyword>
<dbReference type="PANTHER" id="PTHR22937:SF122">
    <property type="entry name" value="RING-TYPE E3 UBIQUITIN TRANSFERASE"/>
    <property type="match status" value="1"/>
</dbReference>
<sequence>IHQSRKPGGAYCSSAASPASLDPLTPRGPPSAPGPGPRPPDQHPTAPHNADGPTTTSLPISSPSASARPPRITNCLRPLAAPTASSQSEPHERRAQGEGGLACLLGWPAPMARDGASAERRRVALRVLLARGEGSSSSSPPPRGPEEEARRGKQQWLALRLRDLGCASAAASRAHAPVPASASVRPAPAAEEEEEEEEEDWRETRRQRRRRRRARERRAAGGGGLAGAGVAPAGDVWCTCTPGIPFAAEASSVDCVVARHHTAAPGRRGDGERRHRERTAEQRARRVTMREHISSSFMDSPPRFHMPFHDADLLHSGRHRHAHPYDRTDEEIMMFRTRLLLGRMGMYDQYQDWRLDVDNMNYEELLALEDRIGYVSTGLREDEIVRGLRVGKHPPFDRKHFSTETERSCSICQEEFEASEEIGRLSCGHGYHVDCIKQWLSRKNACPLCKVAVSKP</sequence>
<feature type="region of interest" description="Disordered" evidence="9">
    <location>
        <begin position="264"/>
        <end position="288"/>
    </location>
</feature>
<name>A0A452ZS75_AEGTS</name>
<evidence type="ECO:0000313" key="12">
    <source>
        <dbReference type="Proteomes" id="UP000015105"/>
    </source>
</evidence>
<evidence type="ECO:0000256" key="1">
    <source>
        <dbReference type="ARBA" id="ARBA00000900"/>
    </source>
</evidence>
<organism evidence="11 12">
    <name type="scientific">Aegilops tauschii subsp. strangulata</name>
    <name type="common">Goatgrass</name>
    <dbReference type="NCBI Taxonomy" id="200361"/>
    <lineage>
        <taxon>Eukaryota</taxon>
        <taxon>Viridiplantae</taxon>
        <taxon>Streptophyta</taxon>
        <taxon>Embryophyta</taxon>
        <taxon>Tracheophyta</taxon>
        <taxon>Spermatophyta</taxon>
        <taxon>Magnoliopsida</taxon>
        <taxon>Liliopsida</taxon>
        <taxon>Poales</taxon>
        <taxon>Poaceae</taxon>
        <taxon>BOP clade</taxon>
        <taxon>Pooideae</taxon>
        <taxon>Triticodae</taxon>
        <taxon>Triticeae</taxon>
        <taxon>Triticinae</taxon>
        <taxon>Aegilops</taxon>
    </lineage>
</organism>
<dbReference type="PANTHER" id="PTHR22937">
    <property type="entry name" value="E3 UBIQUITIN-PROTEIN LIGASE RNF165"/>
    <property type="match status" value="1"/>
</dbReference>
<dbReference type="EnsemblPlants" id="AET1Gv20899100.1">
    <property type="protein sequence ID" value="AET1Gv20899100.1"/>
    <property type="gene ID" value="AET1Gv20899100"/>
</dbReference>
<evidence type="ECO:0000256" key="2">
    <source>
        <dbReference type="ARBA" id="ARBA00012483"/>
    </source>
</evidence>
<evidence type="ECO:0000256" key="6">
    <source>
        <dbReference type="ARBA" id="ARBA00022786"/>
    </source>
</evidence>
<evidence type="ECO:0000259" key="10">
    <source>
        <dbReference type="PROSITE" id="PS50089"/>
    </source>
</evidence>
<feature type="compositionally biased region" description="Basic and acidic residues" evidence="9">
    <location>
        <begin position="267"/>
        <end position="288"/>
    </location>
</feature>
<keyword evidence="3" id="KW-0808">Transferase</keyword>
<dbReference type="GO" id="GO:0008270">
    <property type="term" value="F:zinc ion binding"/>
    <property type="evidence" value="ECO:0007669"/>
    <property type="project" value="UniProtKB-KW"/>
</dbReference>
<dbReference type="AlphaFoldDB" id="A0A452ZS75"/>
<dbReference type="InterPro" id="IPR001841">
    <property type="entry name" value="Znf_RING"/>
</dbReference>
<dbReference type="InterPro" id="IPR045191">
    <property type="entry name" value="MBR1/2-like"/>
</dbReference>
<feature type="region of interest" description="Disordered" evidence="9">
    <location>
        <begin position="129"/>
        <end position="153"/>
    </location>
</feature>
<keyword evidence="5 8" id="KW-0863">Zinc-finger</keyword>
<reference evidence="12" key="2">
    <citation type="journal article" date="2017" name="Nat. Plants">
        <title>The Aegilops tauschii genome reveals multiple impacts of transposons.</title>
        <authorList>
            <person name="Zhao G."/>
            <person name="Zou C."/>
            <person name="Li K."/>
            <person name="Wang K."/>
            <person name="Li T."/>
            <person name="Gao L."/>
            <person name="Zhang X."/>
            <person name="Wang H."/>
            <person name="Yang Z."/>
            <person name="Liu X."/>
            <person name="Jiang W."/>
            <person name="Mao L."/>
            <person name="Kong X."/>
            <person name="Jiao Y."/>
            <person name="Jia J."/>
        </authorList>
    </citation>
    <scope>NUCLEOTIDE SEQUENCE [LARGE SCALE GENOMIC DNA]</scope>
    <source>
        <strain evidence="12">cv. AL8/78</strain>
    </source>
</reference>
<reference evidence="11" key="4">
    <citation type="submission" date="2019-03" db="UniProtKB">
        <authorList>
            <consortium name="EnsemblPlants"/>
        </authorList>
    </citation>
    <scope>IDENTIFICATION</scope>
</reference>
<dbReference type="GO" id="GO:0061630">
    <property type="term" value="F:ubiquitin protein ligase activity"/>
    <property type="evidence" value="ECO:0007669"/>
    <property type="project" value="UniProtKB-EC"/>
</dbReference>
<evidence type="ECO:0000256" key="4">
    <source>
        <dbReference type="ARBA" id="ARBA00022723"/>
    </source>
</evidence>
<dbReference type="EC" id="2.3.2.27" evidence="2"/>
<evidence type="ECO:0000256" key="3">
    <source>
        <dbReference type="ARBA" id="ARBA00022679"/>
    </source>
</evidence>
<feature type="region of interest" description="Disordered" evidence="9">
    <location>
        <begin position="172"/>
        <end position="232"/>
    </location>
</feature>
<dbReference type="SMART" id="SM00184">
    <property type="entry name" value="RING"/>
    <property type="match status" value="1"/>
</dbReference>
<reference evidence="11" key="3">
    <citation type="journal article" date="2017" name="Nature">
        <title>Genome sequence of the progenitor of the wheat D genome Aegilops tauschii.</title>
        <authorList>
            <person name="Luo M.C."/>
            <person name="Gu Y.Q."/>
            <person name="Puiu D."/>
            <person name="Wang H."/>
            <person name="Twardziok S.O."/>
            <person name="Deal K.R."/>
            <person name="Huo N."/>
            <person name="Zhu T."/>
            <person name="Wang L."/>
            <person name="Wang Y."/>
            <person name="McGuire P.E."/>
            <person name="Liu S."/>
            <person name="Long H."/>
            <person name="Ramasamy R.K."/>
            <person name="Rodriguez J.C."/>
            <person name="Van S.L."/>
            <person name="Yuan L."/>
            <person name="Wang Z."/>
            <person name="Xia Z."/>
            <person name="Xiao L."/>
            <person name="Anderson O.D."/>
            <person name="Ouyang S."/>
            <person name="Liang Y."/>
            <person name="Zimin A.V."/>
            <person name="Pertea G."/>
            <person name="Qi P."/>
            <person name="Bennetzen J.L."/>
            <person name="Dai X."/>
            <person name="Dawson M.W."/>
            <person name="Muller H.G."/>
            <person name="Kugler K."/>
            <person name="Rivarola-Duarte L."/>
            <person name="Spannagl M."/>
            <person name="Mayer K.F.X."/>
            <person name="Lu F.H."/>
            <person name="Bevan M.W."/>
            <person name="Leroy P."/>
            <person name="Li P."/>
            <person name="You F.M."/>
            <person name="Sun Q."/>
            <person name="Liu Z."/>
            <person name="Lyons E."/>
            <person name="Wicker T."/>
            <person name="Salzberg S.L."/>
            <person name="Devos K.M."/>
            <person name="Dvorak J."/>
        </authorList>
    </citation>
    <scope>NUCLEOTIDE SEQUENCE [LARGE SCALE GENOMIC DNA]</scope>
    <source>
        <strain evidence="11">cv. AL8/78</strain>
    </source>
</reference>
<feature type="compositionally biased region" description="Pro residues" evidence="9">
    <location>
        <begin position="26"/>
        <end position="39"/>
    </location>
</feature>
<reference evidence="11" key="5">
    <citation type="journal article" date="2021" name="G3 (Bethesda)">
        <title>Aegilops tauschii genome assembly Aet v5.0 features greater sequence contiguity and improved annotation.</title>
        <authorList>
            <person name="Wang L."/>
            <person name="Zhu T."/>
            <person name="Rodriguez J.C."/>
            <person name="Deal K.R."/>
            <person name="Dubcovsky J."/>
            <person name="McGuire P.E."/>
            <person name="Lux T."/>
            <person name="Spannagl M."/>
            <person name="Mayer K.F.X."/>
            <person name="Baldrich P."/>
            <person name="Meyers B.C."/>
            <person name="Huo N."/>
            <person name="Gu Y.Q."/>
            <person name="Zhou H."/>
            <person name="Devos K.M."/>
            <person name="Bennetzen J.L."/>
            <person name="Unver T."/>
            <person name="Budak H."/>
            <person name="Gulick P.J."/>
            <person name="Galiba G."/>
            <person name="Kalapos B."/>
            <person name="Nelson D.R."/>
            <person name="Li P."/>
            <person name="You F.M."/>
            <person name="Luo M.C."/>
            <person name="Dvorak J."/>
        </authorList>
    </citation>
    <scope>NUCLEOTIDE SEQUENCE [LARGE SCALE GENOMIC DNA]</scope>
    <source>
        <strain evidence="11">cv. AL8/78</strain>
    </source>
</reference>
<dbReference type="Gramene" id="AET1Gv20899100.1">
    <property type="protein sequence ID" value="AET1Gv20899100.1"/>
    <property type="gene ID" value="AET1Gv20899100"/>
</dbReference>
<dbReference type="STRING" id="200361.A0A452ZS75"/>
<dbReference type="SUPFAM" id="SSF57850">
    <property type="entry name" value="RING/U-box"/>
    <property type="match status" value="1"/>
</dbReference>
<dbReference type="Gene3D" id="3.30.40.10">
    <property type="entry name" value="Zinc/RING finger domain, C3HC4 (zinc finger)"/>
    <property type="match status" value="1"/>
</dbReference>
<feature type="compositionally biased region" description="Basic residues" evidence="9">
    <location>
        <begin position="205"/>
        <end position="216"/>
    </location>
</feature>
<dbReference type="InterPro" id="IPR013083">
    <property type="entry name" value="Znf_RING/FYVE/PHD"/>
</dbReference>
<dbReference type="FunFam" id="3.30.40.10:FF:000451">
    <property type="entry name" value="E3 ubiquitin-protein ligase rnf12-A"/>
    <property type="match status" value="1"/>
</dbReference>
<evidence type="ECO:0000313" key="11">
    <source>
        <dbReference type="EnsemblPlants" id="AET1Gv20899100.1"/>
    </source>
</evidence>
<keyword evidence="12" id="KW-1185">Reference proteome</keyword>
<feature type="compositionally biased region" description="Acidic residues" evidence="9">
    <location>
        <begin position="190"/>
        <end position="201"/>
    </location>
</feature>
<dbReference type="PROSITE" id="PS50089">
    <property type="entry name" value="ZF_RING_2"/>
    <property type="match status" value="1"/>
</dbReference>
<evidence type="ECO:0000256" key="9">
    <source>
        <dbReference type="SAM" id="MobiDB-lite"/>
    </source>
</evidence>
<feature type="domain" description="RING-type" evidence="10">
    <location>
        <begin position="409"/>
        <end position="450"/>
    </location>
</feature>
<proteinExistence type="predicted"/>
<protein>
    <recommendedName>
        <fullName evidence="2">RING-type E3 ubiquitin transferase</fullName>
        <ecNumber evidence="2">2.3.2.27</ecNumber>
    </recommendedName>
</protein>
<dbReference type="Proteomes" id="UP000015105">
    <property type="component" value="Chromosome 1D"/>
</dbReference>
<keyword evidence="4" id="KW-0479">Metal-binding</keyword>
<feature type="region of interest" description="Disordered" evidence="9">
    <location>
        <begin position="1"/>
        <end position="97"/>
    </location>
</feature>
<comment type="catalytic activity">
    <reaction evidence="1">
        <text>S-ubiquitinyl-[E2 ubiquitin-conjugating enzyme]-L-cysteine + [acceptor protein]-L-lysine = [E2 ubiquitin-conjugating enzyme]-L-cysteine + N(6)-ubiquitinyl-[acceptor protein]-L-lysine.</text>
        <dbReference type="EC" id="2.3.2.27"/>
    </reaction>
</comment>
<keyword evidence="6" id="KW-0833">Ubl conjugation pathway</keyword>
<evidence type="ECO:0000256" key="8">
    <source>
        <dbReference type="PROSITE-ProRule" id="PRU00175"/>
    </source>
</evidence>
<feature type="compositionally biased region" description="Low complexity" evidence="9">
    <location>
        <begin position="172"/>
        <end position="189"/>
    </location>
</feature>
<accession>A0A452ZS75</accession>
<feature type="compositionally biased region" description="Low complexity" evidence="9">
    <location>
        <begin position="53"/>
        <end position="73"/>
    </location>
</feature>
<evidence type="ECO:0000256" key="5">
    <source>
        <dbReference type="ARBA" id="ARBA00022771"/>
    </source>
</evidence>
<reference evidence="12" key="1">
    <citation type="journal article" date="2014" name="Science">
        <title>Ancient hybridizations among the ancestral genomes of bread wheat.</title>
        <authorList>
            <consortium name="International Wheat Genome Sequencing Consortium,"/>
            <person name="Marcussen T."/>
            <person name="Sandve S.R."/>
            <person name="Heier L."/>
            <person name="Spannagl M."/>
            <person name="Pfeifer M."/>
            <person name="Jakobsen K.S."/>
            <person name="Wulff B.B."/>
            <person name="Steuernagel B."/>
            <person name="Mayer K.F."/>
            <person name="Olsen O.A."/>
        </authorList>
    </citation>
    <scope>NUCLEOTIDE SEQUENCE [LARGE SCALE GENOMIC DNA]</scope>
    <source>
        <strain evidence="12">cv. AL8/78</strain>
    </source>
</reference>